<feature type="transmembrane region" description="Helical" evidence="1">
    <location>
        <begin position="94"/>
        <end position="110"/>
    </location>
</feature>
<evidence type="ECO:0000256" key="1">
    <source>
        <dbReference type="SAM" id="Phobius"/>
    </source>
</evidence>
<evidence type="ECO:0000313" key="2">
    <source>
        <dbReference type="EMBL" id="GAI01328.1"/>
    </source>
</evidence>
<dbReference type="AlphaFoldDB" id="X1K441"/>
<keyword evidence="1" id="KW-1133">Transmembrane helix</keyword>
<organism evidence="2">
    <name type="scientific">marine sediment metagenome</name>
    <dbReference type="NCBI Taxonomy" id="412755"/>
    <lineage>
        <taxon>unclassified sequences</taxon>
        <taxon>metagenomes</taxon>
        <taxon>ecological metagenomes</taxon>
    </lineage>
</organism>
<protein>
    <submittedName>
        <fullName evidence="2">Uncharacterized protein</fullName>
    </submittedName>
</protein>
<proteinExistence type="predicted"/>
<feature type="non-terminal residue" evidence="2">
    <location>
        <position position="1"/>
    </location>
</feature>
<keyword evidence="1" id="KW-0472">Membrane</keyword>
<accession>X1K441</accession>
<reference evidence="2" key="1">
    <citation type="journal article" date="2014" name="Front. Microbiol.">
        <title>High frequency of phylogenetically diverse reductive dehalogenase-homologous genes in deep subseafloor sedimentary metagenomes.</title>
        <authorList>
            <person name="Kawai M."/>
            <person name="Futagami T."/>
            <person name="Toyoda A."/>
            <person name="Takaki Y."/>
            <person name="Nishi S."/>
            <person name="Hori S."/>
            <person name="Arai W."/>
            <person name="Tsubouchi T."/>
            <person name="Morono Y."/>
            <person name="Uchiyama I."/>
            <person name="Ito T."/>
            <person name="Fujiyama A."/>
            <person name="Inagaki F."/>
            <person name="Takami H."/>
        </authorList>
    </citation>
    <scope>NUCLEOTIDE SEQUENCE</scope>
    <source>
        <strain evidence="2">Expedition CK06-06</strain>
    </source>
</reference>
<name>X1K441_9ZZZZ</name>
<comment type="caution">
    <text evidence="2">The sequence shown here is derived from an EMBL/GenBank/DDBJ whole genome shotgun (WGS) entry which is preliminary data.</text>
</comment>
<feature type="transmembrane region" description="Helical" evidence="1">
    <location>
        <begin position="57"/>
        <end position="82"/>
    </location>
</feature>
<gene>
    <name evidence="2" type="ORF">S06H3_07963</name>
</gene>
<sequence>YAKLSELKIPESEKIIREGEKIKEGVEEIPTEITSQQAKGRERPEKKKKAEEIPSKYYIMADVLVLGVAGFLLGFISGYYFIGISLKARDWPGMIVFIIASLLGVGAHTSI</sequence>
<keyword evidence="1" id="KW-0812">Transmembrane</keyword>
<dbReference type="EMBL" id="BARV01003293">
    <property type="protein sequence ID" value="GAI01328.1"/>
    <property type="molecule type" value="Genomic_DNA"/>
</dbReference>